<gene>
    <name evidence="7" type="ORF">UCMB321_0308</name>
</gene>
<evidence type="ECO:0000313" key="7">
    <source>
        <dbReference type="EMBL" id="KIH85941.1"/>
    </source>
</evidence>
<proteinExistence type="inferred from homology"/>
<keyword evidence="7" id="KW-0969">Cilium</keyword>
<dbReference type="PIRSF" id="PIRSF039090">
    <property type="entry name" value="Flis"/>
    <property type="match status" value="1"/>
</dbReference>
<evidence type="ECO:0000256" key="5">
    <source>
        <dbReference type="ARBA" id="ARBA00023186"/>
    </source>
</evidence>
<keyword evidence="5" id="KW-0143">Chaperone</keyword>
<dbReference type="STRING" id="226910.UCMB321_0308"/>
<name>A0A0C2I9J1_9PSED</name>
<comment type="caution">
    <text evidence="7">The sequence shown here is derived from an EMBL/GenBank/DDBJ whole genome shotgun (WGS) entry which is preliminary data.</text>
</comment>
<dbReference type="Gene3D" id="1.20.120.340">
    <property type="entry name" value="Flagellar protein FliS"/>
    <property type="match status" value="1"/>
</dbReference>
<dbReference type="CDD" id="cd16098">
    <property type="entry name" value="FliS"/>
    <property type="match status" value="1"/>
</dbReference>
<evidence type="ECO:0000256" key="1">
    <source>
        <dbReference type="ARBA" id="ARBA00004514"/>
    </source>
</evidence>
<dbReference type="InterPro" id="IPR036584">
    <property type="entry name" value="FliS_sf"/>
</dbReference>
<keyword evidence="4 6" id="KW-1005">Bacterial flagellum biogenesis</keyword>
<evidence type="ECO:0000256" key="6">
    <source>
        <dbReference type="PIRNR" id="PIRNR039090"/>
    </source>
</evidence>
<reference evidence="7 8" key="1">
    <citation type="submission" date="2015-01" db="EMBL/GenBank/DDBJ databases">
        <title>Complete genome of Pseudomonas batumici UCM B-321 producer of the batumin antibiotic with strong antistaphilococcal and potential anticancer activity.</title>
        <authorList>
            <person name="Klochko V.V."/>
            <person name="Zelena L.B."/>
            <person name="Elena K.A."/>
            <person name="Reva O.N."/>
        </authorList>
    </citation>
    <scope>NUCLEOTIDE SEQUENCE [LARGE SCALE GENOMIC DNA]</scope>
    <source>
        <strain evidence="7 8">UCM B-321</strain>
    </source>
</reference>
<dbReference type="NCBIfam" id="TIGR00208">
    <property type="entry name" value="fliS"/>
    <property type="match status" value="1"/>
</dbReference>
<accession>A0A0C2I9J1</accession>
<evidence type="ECO:0000313" key="8">
    <source>
        <dbReference type="Proteomes" id="UP000031535"/>
    </source>
</evidence>
<evidence type="ECO:0000256" key="2">
    <source>
        <dbReference type="ARBA" id="ARBA00008787"/>
    </source>
</evidence>
<protein>
    <recommendedName>
        <fullName evidence="6">Flagellar secretion chaperone FliS</fullName>
    </recommendedName>
</protein>
<sequence>MNPMLALRQYQKVGAQAQTSEASPHRLVQMLMEGGLDRIAQAKGAIQRNDIPGKGVAIGKAIDIVGGLREGLDLEKSADTVGDLDKLYAYMMTRLLEANVHSDIQMLDEVAGLLTTVKEGWDAIAAPGPQF</sequence>
<dbReference type="PANTHER" id="PTHR34773">
    <property type="entry name" value="FLAGELLAR SECRETION CHAPERONE FLIS"/>
    <property type="match status" value="1"/>
</dbReference>
<keyword evidence="3 6" id="KW-0963">Cytoplasm</keyword>
<dbReference type="GO" id="GO:0071973">
    <property type="term" value="P:bacterial-type flagellum-dependent cell motility"/>
    <property type="evidence" value="ECO:0007669"/>
    <property type="project" value="TreeGrafter"/>
</dbReference>
<dbReference type="RefSeq" id="WP_040063306.1">
    <property type="nucleotide sequence ID" value="NZ_JXDG01000003.1"/>
</dbReference>
<dbReference type="GO" id="GO:0005829">
    <property type="term" value="C:cytosol"/>
    <property type="evidence" value="ECO:0007669"/>
    <property type="project" value="UniProtKB-SubCell"/>
</dbReference>
<dbReference type="OrthoDB" id="9792010at2"/>
<dbReference type="GO" id="GO:0044780">
    <property type="term" value="P:bacterial-type flagellum assembly"/>
    <property type="evidence" value="ECO:0007669"/>
    <property type="project" value="InterPro"/>
</dbReference>
<dbReference type="Proteomes" id="UP000031535">
    <property type="component" value="Unassembled WGS sequence"/>
</dbReference>
<comment type="similarity">
    <text evidence="2 6">Belongs to the FliS family.</text>
</comment>
<keyword evidence="8" id="KW-1185">Reference proteome</keyword>
<comment type="subcellular location">
    <subcellularLocation>
        <location evidence="1 6">Cytoplasm</location>
        <location evidence="1 6">Cytosol</location>
    </subcellularLocation>
</comment>
<dbReference type="AlphaFoldDB" id="A0A0C2I9J1"/>
<dbReference type="Pfam" id="PF02561">
    <property type="entry name" value="FliS"/>
    <property type="match status" value="1"/>
</dbReference>
<keyword evidence="7" id="KW-0282">Flagellum</keyword>
<dbReference type="InterPro" id="IPR003713">
    <property type="entry name" value="FliS"/>
</dbReference>
<evidence type="ECO:0000256" key="4">
    <source>
        <dbReference type="ARBA" id="ARBA00022795"/>
    </source>
</evidence>
<evidence type="ECO:0000256" key="3">
    <source>
        <dbReference type="ARBA" id="ARBA00022490"/>
    </source>
</evidence>
<dbReference type="PANTHER" id="PTHR34773:SF1">
    <property type="entry name" value="FLAGELLAR SECRETION CHAPERONE FLIS"/>
    <property type="match status" value="1"/>
</dbReference>
<keyword evidence="7" id="KW-0966">Cell projection</keyword>
<organism evidence="7 8">
    <name type="scientific">Pseudomonas batumici</name>
    <dbReference type="NCBI Taxonomy" id="226910"/>
    <lineage>
        <taxon>Bacteria</taxon>
        <taxon>Pseudomonadati</taxon>
        <taxon>Pseudomonadota</taxon>
        <taxon>Gammaproteobacteria</taxon>
        <taxon>Pseudomonadales</taxon>
        <taxon>Pseudomonadaceae</taxon>
        <taxon>Pseudomonas</taxon>
    </lineage>
</organism>
<dbReference type="PATRIC" id="fig|226910.6.peg.309"/>
<dbReference type="SUPFAM" id="SSF101116">
    <property type="entry name" value="Flagellar export chaperone FliS"/>
    <property type="match status" value="1"/>
</dbReference>
<dbReference type="EMBL" id="JXDG01000003">
    <property type="protein sequence ID" value="KIH85941.1"/>
    <property type="molecule type" value="Genomic_DNA"/>
</dbReference>